<feature type="non-terminal residue" evidence="1">
    <location>
        <position position="1"/>
    </location>
</feature>
<protein>
    <recommendedName>
        <fullName evidence="3">Chromo domain-containing protein</fullName>
    </recommendedName>
</protein>
<feature type="non-terminal residue" evidence="1">
    <location>
        <position position="72"/>
    </location>
</feature>
<dbReference type="AlphaFoldDB" id="A0A392VBR1"/>
<organism evidence="1 2">
    <name type="scientific">Trifolium medium</name>
    <dbReference type="NCBI Taxonomy" id="97028"/>
    <lineage>
        <taxon>Eukaryota</taxon>
        <taxon>Viridiplantae</taxon>
        <taxon>Streptophyta</taxon>
        <taxon>Embryophyta</taxon>
        <taxon>Tracheophyta</taxon>
        <taxon>Spermatophyta</taxon>
        <taxon>Magnoliopsida</taxon>
        <taxon>eudicotyledons</taxon>
        <taxon>Gunneridae</taxon>
        <taxon>Pentapetalae</taxon>
        <taxon>rosids</taxon>
        <taxon>fabids</taxon>
        <taxon>Fabales</taxon>
        <taxon>Fabaceae</taxon>
        <taxon>Papilionoideae</taxon>
        <taxon>50 kb inversion clade</taxon>
        <taxon>NPAAA clade</taxon>
        <taxon>Hologalegina</taxon>
        <taxon>IRL clade</taxon>
        <taxon>Trifolieae</taxon>
        <taxon>Trifolium</taxon>
    </lineage>
</organism>
<dbReference type="SUPFAM" id="SSF54160">
    <property type="entry name" value="Chromo domain-like"/>
    <property type="match status" value="1"/>
</dbReference>
<keyword evidence="2" id="KW-1185">Reference proteome</keyword>
<evidence type="ECO:0000313" key="1">
    <source>
        <dbReference type="EMBL" id="MCI83910.1"/>
    </source>
</evidence>
<evidence type="ECO:0008006" key="3">
    <source>
        <dbReference type="Google" id="ProtNLM"/>
    </source>
</evidence>
<dbReference type="InterPro" id="IPR016197">
    <property type="entry name" value="Chromo-like_dom_sf"/>
</dbReference>
<reference evidence="1 2" key="1">
    <citation type="journal article" date="2018" name="Front. Plant Sci.">
        <title>Red Clover (Trifolium pratense) and Zigzag Clover (T. medium) - A Picture of Genomic Similarities and Differences.</title>
        <authorList>
            <person name="Dluhosova J."/>
            <person name="Istvanek J."/>
            <person name="Nedelnik J."/>
            <person name="Repkova J."/>
        </authorList>
    </citation>
    <scope>NUCLEOTIDE SEQUENCE [LARGE SCALE GENOMIC DNA]</scope>
    <source>
        <strain evidence="2">cv. 10/8</strain>
        <tissue evidence="1">Leaf</tissue>
    </source>
</reference>
<dbReference type="EMBL" id="LXQA011078177">
    <property type="protein sequence ID" value="MCI83910.1"/>
    <property type="molecule type" value="Genomic_DNA"/>
</dbReference>
<proteinExistence type="predicted"/>
<sequence>WKRDNEDAEPQVLIQWEGSFPEDSTWEQYTTILDKYPDFHLEDKVSLDGLEDVMTHNEDEMGQGYAEKELNP</sequence>
<dbReference type="Proteomes" id="UP000265520">
    <property type="component" value="Unassembled WGS sequence"/>
</dbReference>
<comment type="caution">
    <text evidence="1">The sequence shown here is derived from an EMBL/GenBank/DDBJ whole genome shotgun (WGS) entry which is preliminary data.</text>
</comment>
<name>A0A392VBR1_9FABA</name>
<evidence type="ECO:0000313" key="2">
    <source>
        <dbReference type="Proteomes" id="UP000265520"/>
    </source>
</evidence>
<accession>A0A392VBR1</accession>